<gene>
    <name evidence="1" type="ORF">DPMN_078927</name>
</gene>
<accession>A0A9D4BSJ7</accession>
<evidence type="ECO:0000313" key="1">
    <source>
        <dbReference type="EMBL" id="KAH3703877.1"/>
    </source>
</evidence>
<organism evidence="1 2">
    <name type="scientific">Dreissena polymorpha</name>
    <name type="common">Zebra mussel</name>
    <name type="synonym">Mytilus polymorpha</name>
    <dbReference type="NCBI Taxonomy" id="45954"/>
    <lineage>
        <taxon>Eukaryota</taxon>
        <taxon>Metazoa</taxon>
        <taxon>Spiralia</taxon>
        <taxon>Lophotrochozoa</taxon>
        <taxon>Mollusca</taxon>
        <taxon>Bivalvia</taxon>
        <taxon>Autobranchia</taxon>
        <taxon>Heteroconchia</taxon>
        <taxon>Euheterodonta</taxon>
        <taxon>Imparidentia</taxon>
        <taxon>Neoheterodontei</taxon>
        <taxon>Myida</taxon>
        <taxon>Dreissenoidea</taxon>
        <taxon>Dreissenidae</taxon>
        <taxon>Dreissena</taxon>
    </lineage>
</organism>
<keyword evidence="2" id="KW-1185">Reference proteome</keyword>
<name>A0A9D4BSJ7_DREPO</name>
<comment type="caution">
    <text evidence="1">The sequence shown here is derived from an EMBL/GenBank/DDBJ whole genome shotgun (WGS) entry which is preliminary data.</text>
</comment>
<dbReference type="AlphaFoldDB" id="A0A9D4BSJ7"/>
<evidence type="ECO:0000313" key="2">
    <source>
        <dbReference type="Proteomes" id="UP000828390"/>
    </source>
</evidence>
<reference evidence="1" key="1">
    <citation type="journal article" date="2019" name="bioRxiv">
        <title>The Genome of the Zebra Mussel, Dreissena polymorpha: A Resource for Invasive Species Research.</title>
        <authorList>
            <person name="McCartney M.A."/>
            <person name="Auch B."/>
            <person name="Kono T."/>
            <person name="Mallez S."/>
            <person name="Zhang Y."/>
            <person name="Obille A."/>
            <person name="Becker A."/>
            <person name="Abrahante J.E."/>
            <person name="Garbe J."/>
            <person name="Badalamenti J.P."/>
            <person name="Herman A."/>
            <person name="Mangelson H."/>
            <person name="Liachko I."/>
            <person name="Sullivan S."/>
            <person name="Sone E.D."/>
            <person name="Koren S."/>
            <person name="Silverstein K.A.T."/>
            <person name="Beckman K.B."/>
            <person name="Gohl D.M."/>
        </authorList>
    </citation>
    <scope>NUCLEOTIDE SEQUENCE</scope>
    <source>
        <strain evidence="1">Duluth1</strain>
        <tissue evidence="1">Whole animal</tissue>
    </source>
</reference>
<sequence>MVSAGIGLRLLLLPDAVPTLFPDTVNFKALQPKALKPDELGPPKRKRDTYGAFTKRNRKTVRPYY</sequence>
<proteinExistence type="predicted"/>
<protein>
    <submittedName>
        <fullName evidence="1">Uncharacterized protein</fullName>
    </submittedName>
</protein>
<dbReference type="Proteomes" id="UP000828390">
    <property type="component" value="Unassembled WGS sequence"/>
</dbReference>
<reference evidence="1" key="2">
    <citation type="submission" date="2020-11" db="EMBL/GenBank/DDBJ databases">
        <authorList>
            <person name="McCartney M.A."/>
            <person name="Auch B."/>
            <person name="Kono T."/>
            <person name="Mallez S."/>
            <person name="Becker A."/>
            <person name="Gohl D.M."/>
            <person name="Silverstein K.A.T."/>
            <person name="Koren S."/>
            <person name="Bechman K.B."/>
            <person name="Herman A."/>
            <person name="Abrahante J.E."/>
            <person name="Garbe J."/>
        </authorList>
    </citation>
    <scope>NUCLEOTIDE SEQUENCE</scope>
    <source>
        <strain evidence="1">Duluth1</strain>
        <tissue evidence="1">Whole animal</tissue>
    </source>
</reference>
<dbReference type="EMBL" id="JAIWYP010000015">
    <property type="protein sequence ID" value="KAH3703877.1"/>
    <property type="molecule type" value="Genomic_DNA"/>
</dbReference>